<dbReference type="PANTHER" id="PTHR43280:SF28">
    <property type="entry name" value="HTH-TYPE TRANSCRIPTIONAL ACTIVATOR RHAS"/>
    <property type="match status" value="1"/>
</dbReference>
<comment type="function">
    <text evidence="5">May play the central regulatory role in sporulation. It may be an element of the effector pathway responsible for the activation of sporulation genes in response to nutritional stress. Spo0A may act in concert with spo0H (a sigma factor) to control the expression of some genes that are critical to the sporulation process.</text>
</comment>
<keyword evidence="4" id="KW-0804">Transcription</keyword>
<feature type="modified residue" description="4-aspartylphosphate" evidence="6">
    <location>
        <position position="54"/>
    </location>
</feature>
<dbReference type="Pfam" id="PF00072">
    <property type="entry name" value="Response_reg"/>
    <property type="match status" value="1"/>
</dbReference>
<feature type="domain" description="HTH araC/xylS-type" evidence="7">
    <location>
        <begin position="415"/>
        <end position="513"/>
    </location>
</feature>
<evidence type="ECO:0000256" key="3">
    <source>
        <dbReference type="ARBA" id="ARBA00023125"/>
    </source>
</evidence>
<evidence type="ECO:0000256" key="2">
    <source>
        <dbReference type="ARBA" id="ARBA00023015"/>
    </source>
</evidence>
<proteinExistence type="predicted"/>
<keyword evidence="6" id="KW-0597">Phosphoprotein</keyword>
<keyword evidence="3" id="KW-0238">DNA-binding</keyword>
<dbReference type="AlphaFoldDB" id="A0A1I5GPA1"/>
<dbReference type="InterPro" id="IPR001789">
    <property type="entry name" value="Sig_transdc_resp-reg_receiver"/>
</dbReference>
<dbReference type="STRING" id="1527.SAMN04489757_12137"/>
<dbReference type="PANTHER" id="PTHR43280">
    <property type="entry name" value="ARAC-FAMILY TRANSCRIPTIONAL REGULATOR"/>
    <property type="match status" value="1"/>
</dbReference>
<dbReference type="Gene3D" id="1.10.10.60">
    <property type="entry name" value="Homeodomain-like"/>
    <property type="match status" value="2"/>
</dbReference>
<dbReference type="SMART" id="SM00448">
    <property type="entry name" value="REC"/>
    <property type="match status" value="1"/>
</dbReference>
<accession>A0A1I5GPA1</accession>
<name>A0A1I5GPA1_9FIRM</name>
<dbReference type="PROSITE" id="PS01124">
    <property type="entry name" value="HTH_ARAC_FAMILY_2"/>
    <property type="match status" value="1"/>
</dbReference>
<keyword evidence="10" id="KW-1185">Reference proteome</keyword>
<dbReference type="InterPro" id="IPR020449">
    <property type="entry name" value="Tscrpt_reg_AraC-type_HTH"/>
</dbReference>
<sequence>MNILIVDDDLLIRNWLKILLQQIQNIQTFIFEASNGQEALEACRKNSIELVITDIKMPVINGLDLIESLKKEFPAIRFCVLSSYDDFDYVKNALKAGALDYILKAEMQLDDLSQILVKVQNSIRMEKKYTLDNCEENNQIPAFTALYKEYTRNEEGIDSLSFLQRLSPALSLDNLMIVIFTVLTENDTSGERIASLAMDTILANNYNGIAFPLSHDSSVIFYNSAATILEDQEEEYIKLMSILSNNLSSYEQLSLSDSILLPYKSNKSIKSTIDSGVETIDFCSFYNTNCKKLKLVIEQHSNKSVLYTLIQKHLDLRDYDKITEDTLLFIENAFKRQLIPAKLISAIRGAVRILLSSDIIINSTDQQIVEKLDGLSEDINNSKTYGDLKDTATQFLKEYTNYAKSRLSGRTLSIQTALQYIDDNYMNKITLDDVAKYVYLNSSYLSQLFKKEMNVPFSDYIEDVRIKRAKLLLKETDYSMNQVAEAVGFSTQNYFTRIFKKSTGLTPIKYRNIHSK</sequence>
<dbReference type="Pfam" id="PF12833">
    <property type="entry name" value="HTH_18"/>
    <property type="match status" value="1"/>
</dbReference>
<dbReference type="PROSITE" id="PS50110">
    <property type="entry name" value="RESPONSE_REGULATORY"/>
    <property type="match status" value="1"/>
</dbReference>
<gene>
    <name evidence="9" type="ORF">SAMN04489757_12137</name>
</gene>
<dbReference type="OrthoDB" id="9794370at2"/>
<dbReference type="InterPro" id="IPR018060">
    <property type="entry name" value="HTH_AraC"/>
</dbReference>
<evidence type="ECO:0000256" key="1">
    <source>
        <dbReference type="ARBA" id="ARBA00018672"/>
    </source>
</evidence>
<evidence type="ECO:0000256" key="6">
    <source>
        <dbReference type="PROSITE-ProRule" id="PRU00169"/>
    </source>
</evidence>
<dbReference type="SUPFAM" id="SSF52172">
    <property type="entry name" value="CheY-like"/>
    <property type="match status" value="1"/>
</dbReference>
<dbReference type="SMART" id="SM00342">
    <property type="entry name" value="HTH_ARAC"/>
    <property type="match status" value="1"/>
</dbReference>
<evidence type="ECO:0000259" key="8">
    <source>
        <dbReference type="PROSITE" id="PS50110"/>
    </source>
</evidence>
<evidence type="ECO:0000313" key="9">
    <source>
        <dbReference type="EMBL" id="SFO37783.1"/>
    </source>
</evidence>
<dbReference type="CDD" id="cd17536">
    <property type="entry name" value="REC_YesN-like"/>
    <property type="match status" value="1"/>
</dbReference>
<dbReference type="GO" id="GO:0000160">
    <property type="term" value="P:phosphorelay signal transduction system"/>
    <property type="evidence" value="ECO:0007669"/>
    <property type="project" value="InterPro"/>
</dbReference>
<keyword evidence="2" id="KW-0805">Transcription regulation</keyword>
<feature type="domain" description="Response regulatory" evidence="8">
    <location>
        <begin position="2"/>
        <end position="119"/>
    </location>
</feature>
<dbReference type="Gene3D" id="3.40.50.2300">
    <property type="match status" value="1"/>
</dbReference>
<dbReference type="InterPro" id="IPR018062">
    <property type="entry name" value="HTH_AraC-typ_CS"/>
</dbReference>
<reference evidence="9 10" key="1">
    <citation type="submission" date="2016-10" db="EMBL/GenBank/DDBJ databases">
        <authorList>
            <person name="de Groot N.N."/>
        </authorList>
    </citation>
    <scope>NUCLEOTIDE SEQUENCE [LARGE SCALE GENOMIC DNA]</scope>
    <source>
        <strain evidence="9 10">DSM 1283</strain>
    </source>
</reference>
<dbReference type="SUPFAM" id="SSF46689">
    <property type="entry name" value="Homeodomain-like"/>
    <property type="match status" value="2"/>
</dbReference>
<dbReference type="EMBL" id="FOWD01000021">
    <property type="protein sequence ID" value="SFO37783.1"/>
    <property type="molecule type" value="Genomic_DNA"/>
</dbReference>
<dbReference type="PROSITE" id="PS00041">
    <property type="entry name" value="HTH_ARAC_FAMILY_1"/>
    <property type="match status" value="1"/>
</dbReference>
<dbReference type="RefSeq" id="WP_091687201.1">
    <property type="nucleotide sequence ID" value="NZ_BAABFM010000073.1"/>
</dbReference>
<protein>
    <recommendedName>
        <fullName evidence="1">Stage 0 sporulation protein A homolog</fullName>
    </recommendedName>
</protein>
<dbReference type="InterPro" id="IPR009057">
    <property type="entry name" value="Homeodomain-like_sf"/>
</dbReference>
<dbReference type="GO" id="GO:0043565">
    <property type="term" value="F:sequence-specific DNA binding"/>
    <property type="evidence" value="ECO:0007669"/>
    <property type="project" value="InterPro"/>
</dbReference>
<dbReference type="Proteomes" id="UP000198806">
    <property type="component" value="Unassembled WGS sequence"/>
</dbReference>
<dbReference type="PRINTS" id="PR00032">
    <property type="entry name" value="HTHARAC"/>
</dbReference>
<dbReference type="GO" id="GO:0003700">
    <property type="term" value="F:DNA-binding transcription factor activity"/>
    <property type="evidence" value="ECO:0007669"/>
    <property type="project" value="InterPro"/>
</dbReference>
<evidence type="ECO:0000259" key="7">
    <source>
        <dbReference type="PROSITE" id="PS01124"/>
    </source>
</evidence>
<organism evidence="9 10">
    <name type="scientific">Anaerocolumna aminovalerica</name>
    <dbReference type="NCBI Taxonomy" id="1527"/>
    <lineage>
        <taxon>Bacteria</taxon>
        <taxon>Bacillati</taxon>
        <taxon>Bacillota</taxon>
        <taxon>Clostridia</taxon>
        <taxon>Lachnospirales</taxon>
        <taxon>Lachnospiraceae</taxon>
        <taxon>Anaerocolumna</taxon>
    </lineage>
</organism>
<dbReference type="InterPro" id="IPR011006">
    <property type="entry name" value="CheY-like_superfamily"/>
</dbReference>
<evidence type="ECO:0000256" key="4">
    <source>
        <dbReference type="ARBA" id="ARBA00023163"/>
    </source>
</evidence>
<evidence type="ECO:0000256" key="5">
    <source>
        <dbReference type="ARBA" id="ARBA00024867"/>
    </source>
</evidence>
<evidence type="ECO:0000313" key="10">
    <source>
        <dbReference type="Proteomes" id="UP000198806"/>
    </source>
</evidence>